<feature type="transmembrane region" description="Helical" evidence="7">
    <location>
        <begin position="96"/>
        <end position="119"/>
    </location>
</feature>
<dbReference type="PROSITE" id="PS50928">
    <property type="entry name" value="ABC_TM1"/>
    <property type="match status" value="1"/>
</dbReference>
<keyword evidence="4 7" id="KW-0812">Transmembrane</keyword>
<evidence type="ECO:0000256" key="2">
    <source>
        <dbReference type="ARBA" id="ARBA00022448"/>
    </source>
</evidence>
<dbReference type="RefSeq" id="WP_119836892.1">
    <property type="nucleotide sequence ID" value="NZ_CP032514.1"/>
</dbReference>
<comment type="similarity">
    <text evidence="7">Belongs to the binding-protein-dependent transport system permease family.</text>
</comment>
<evidence type="ECO:0000256" key="5">
    <source>
        <dbReference type="ARBA" id="ARBA00022989"/>
    </source>
</evidence>
<feature type="domain" description="ABC transmembrane type-1" evidence="8">
    <location>
        <begin position="92"/>
        <end position="271"/>
    </location>
</feature>
<dbReference type="CDD" id="cd06261">
    <property type="entry name" value="TM_PBP2"/>
    <property type="match status" value="1"/>
</dbReference>
<keyword evidence="5 7" id="KW-1133">Transmembrane helix</keyword>
<gene>
    <name evidence="9" type="ORF">D5R93_10850</name>
</gene>
<dbReference type="Gene3D" id="1.10.3720.10">
    <property type="entry name" value="MetI-like"/>
    <property type="match status" value="1"/>
</dbReference>
<evidence type="ECO:0000256" key="3">
    <source>
        <dbReference type="ARBA" id="ARBA00022475"/>
    </source>
</evidence>
<dbReference type="EMBL" id="CP032514">
    <property type="protein sequence ID" value="AYD90374.1"/>
    <property type="molecule type" value="Genomic_DNA"/>
</dbReference>
<evidence type="ECO:0000256" key="4">
    <source>
        <dbReference type="ARBA" id="ARBA00022692"/>
    </source>
</evidence>
<dbReference type="PANTHER" id="PTHR47737:SF1">
    <property type="entry name" value="GLYCINE BETAINE_PROLINE BETAINE TRANSPORT SYSTEM PERMEASE PROTEIN PROW"/>
    <property type="match status" value="1"/>
</dbReference>
<dbReference type="InterPro" id="IPR035906">
    <property type="entry name" value="MetI-like_sf"/>
</dbReference>
<comment type="subcellular location">
    <subcellularLocation>
        <location evidence="7">Cell membrane</location>
        <topology evidence="7">Multi-pass membrane protein</topology>
    </subcellularLocation>
    <subcellularLocation>
        <location evidence="1">Membrane</location>
        <topology evidence="1">Multi-pass membrane protein</topology>
    </subcellularLocation>
</comment>
<keyword evidence="10" id="KW-1185">Reference proteome</keyword>
<evidence type="ECO:0000259" key="8">
    <source>
        <dbReference type="PROSITE" id="PS50928"/>
    </source>
</evidence>
<dbReference type="InterPro" id="IPR000515">
    <property type="entry name" value="MetI-like"/>
</dbReference>
<evidence type="ECO:0000256" key="6">
    <source>
        <dbReference type="ARBA" id="ARBA00023136"/>
    </source>
</evidence>
<evidence type="ECO:0000256" key="7">
    <source>
        <dbReference type="RuleBase" id="RU363032"/>
    </source>
</evidence>
<evidence type="ECO:0000256" key="1">
    <source>
        <dbReference type="ARBA" id="ARBA00004141"/>
    </source>
</evidence>
<organism evidence="9 10">
    <name type="scientific">Actinomyces lilanjuaniae</name>
    <dbReference type="NCBI Taxonomy" id="2321394"/>
    <lineage>
        <taxon>Bacteria</taxon>
        <taxon>Bacillati</taxon>
        <taxon>Actinomycetota</taxon>
        <taxon>Actinomycetes</taxon>
        <taxon>Actinomycetales</taxon>
        <taxon>Actinomycetaceae</taxon>
        <taxon>Actinomyces</taxon>
    </lineage>
</organism>
<feature type="transmembrane region" description="Helical" evidence="7">
    <location>
        <begin position="218"/>
        <end position="238"/>
    </location>
</feature>
<dbReference type="SUPFAM" id="SSF161098">
    <property type="entry name" value="MetI-like"/>
    <property type="match status" value="1"/>
</dbReference>
<keyword evidence="3" id="KW-1003">Cell membrane</keyword>
<sequence>MSSSPYFRIPVGDWADAAVDWVTTAWEAFFDGVSSLIQSCFDGVDWLLAAPPFWLVIIVLTALAWVARGWLGGLSAAAGFLVIYGMDQWENAMDTLSLVLVSSFFALVIGIPLGIWASRSQAVSRAVRPVLDFLQTMPAFVYLIPFVVIFRVGIVPAVVATIMFAIAPGVRFTELGIRQVDKEVVEAGQAFGATPTRILYQIQLPLARATIMGGVNQVIMLSLSMVVIAGMVGAGGLGSDVVTALQRVNVGLGVEAGLSVVLLAVYLDRVTAAFGSRSWGSR</sequence>
<evidence type="ECO:0000313" key="9">
    <source>
        <dbReference type="EMBL" id="AYD90374.1"/>
    </source>
</evidence>
<evidence type="ECO:0000313" key="10">
    <source>
        <dbReference type="Proteomes" id="UP000273001"/>
    </source>
</evidence>
<protein>
    <submittedName>
        <fullName evidence="9">Proline/glycine betaine ABC transporter permease</fullName>
    </submittedName>
</protein>
<reference evidence="9 10" key="1">
    <citation type="submission" date="2018-09" db="EMBL/GenBank/DDBJ databases">
        <authorList>
            <person name="Li J."/>
        </authorList>
    </citation>
    <scope>NUCLEOTIDE SEQUENCE [LARGE SCALE GENOMIC DNA]</scope>
    <source>
        <strain evidence="9 10">2129</strain>
    </source>
</reference>
<feature type="transmembrane region" description="Helical" evidence="7">
    <location>
        <begin position="53"/>
        <end position="84"/>
    </location>
</feature>
<dbReference type="Pfam" id="PF00528">
    <property type="entry name" value="BPD_transp_1"/>
    <property type="match status" value="1"/>
</dbReference>
<proteinExistence type="inferred from homology"/>
<feature type="transmembrane region" description="Helical" evidence="7">
    <location>
        <begin position="139"/>
        <end position="166"/>
    </location>
</feature>
<dbReference type="PANTHER" id="PTHR47737">
    <property type="entry name" value="GLYCINE BETAINE/PROLINE BETAINE TRANSPORT SYSTEM PERMEASE PROTEIN PROW"/>
    <property type="match status" value="1"/>
</dbReference>
<feature type="transmembrane region" description="Helical" evidence="7">
    <location>
        <begin position="250"/>
        <end position="267"/>
    </location>
</feature>
<accession>A0ABN5PQ25</accession>
<keyword evidence="6 7" id="KW-0472">Membrane</keyword>
<dbReference type="Proteomes" id="UP000273001">
    <property type="component" value="Chromosome"/>
</dbReference>
<name>A0ABN5PQ25_9ACTO</name>
<keyword evidence="2 7" id="KW-0813">Transport</keyword>